<dbReference type="Proteomes" id="UP000000456">
    <property type="component" value="Segment"/>
</dbReference>
<gene>
    <name evidence="1" type="ORF">GAP52_079</name>
</gene>
<evidence type="ECO:0000313" key="2">
    <source>
        <dbReference type="Proteomes" id="UP000000456"/>
    </source>
</evidence>
<dbReference type="GeneID" id="13994394"/>
<keyword evidence="2" id="KW-1185">Reference proteome</keyword>
<sequence length="72" mass="8792">MADKDVERARKESESWHNRQIGNLLEEEWEYAKQMAEQSGQEALWYLTQSYETLETEIAEHKRDIRELRMFE</sequence>
<reference evidence="1 2" key="1">
    <citation type="submission" date="2011-10" db="EMBL/GenBank/DDBJ databases">
        <authorList>
            <person name="Burke D."/>
        </authorList>
    </citation>
    <scope>NUCLEOTIDE SEQUENCE [LARGE SCALE GENOMIC DNA]</scope>
    <source>
        <strain evidence="1">VB_CsaP_GAP-52</strain>
    </source>
</reference>
<accession>K4F7H0</accession>
<dbReference type="EMBL" id="JN882286">
    <property type="protein sequence ID" value="AFC22073.1"/>
    <property type="molecule type" value="Genomic_DNA"/>
</dbReference>
<dbReference type="RefSeq" id="YP_006987729.1">
    <property type="nucleotide sequence ID" value="NC_019402.1"/>
</dbReference>
<name>K4F7H0_9CAUD</name>
<dbReference type="KEGG" id="vg:13994394"/>
<proteinExistence type="predicted"/>
<organism evidence="1 2">
    <name type="scientific">Cronobacter phage vB_CsaP_GAP52</name>
    <dbReference type="NCBI Taxonomy" id="1141137"/>
    <lineage>
        <taxon>Viruses</taxon>
        <taxon>Duplodnaviria</taxon>
        <taxon>Heunggongvirae</taxon>
        <taxon>Uroviricota</taxon>
        <taxon>Caudoviricetes</taxon>
        <taxon>Grimontviridae</taxon>
        <taxon>Crifsvirus</taxon>
        <taxon>Crifsvirus GAP52</taxon>
    </lineage>
</organism>
<protein>
    <submittedName>
        <fullName evidence="1">Uncharacterized protein</fullName>
    </submittedName>
</protein>
<evidence type="ECO:0000313" key="1">
    <source>
        <dbReference type="EMBL" id="AFC22073.1"/>
    </source>
</evidence>